<feature type="chain" id="PRO_5029762811" description="5'-Nucleotidase C-terminal domain-containing protein" evidence="2">
    <location>
        <begin position="20"/>
        <end position="1010"/>
    </location>
</feature>
<dbReference type="AlphaFoldDB" id="A0A7J6P832"/>
<comment type="similarity">
    <text evidence="1">Belongs to the 5'-nucleotidase family.</text>
</comment>
<dbReference type="SUPFAM" id="SSF56300">
    <property type="entry name" value="Metallo-dependent phosphatases"/>
    <property type="match status" value="1"/>
</dbReference>
<dbReference type="Pfam" id="PF02872">
    <property type="entry name" value="5_nucleotid_C"/>
    <property type="match status" value="1"/>
</dbReference>
<dbReference type="InterPro" id="IPR008334">
    <property type="entry name" value="5'-Nucleotdase_C"/>
</dbReference>
<comment type="caution">
    <text evidence="4">The sequence shown here is derived from an EMBL/GenBank/DDBJ whole genome shotgun (WGS) entry which is preliminary data.</text>
</comment>
<accession>A0A7J6P832</accession>
<dbReference type="SUPFAM" id="SSF55816">
    <property type="entry name" value="5'-nucleotidase (syn. UDP-sugar hydrolase), C-terminal domain"/>
    <property type="match status" value="1"/>
</dbReference>
<dbReference type="Proteomes" id="UP000541610">
    <property type="component" value="Unassembled WGS sequence"/>
</dbReference>
<evidence type="ECO:0000313" key="5">
    <source>
        <dbReference type="Proteomes" id="UP000541610"/>
    </source>
</evidence>
<dbReference type="InterPro" id="IPR006179">
    <property type="entry name" value="5_nucleotidase/apyrase"/>
</dbReference>
<dbReference type="InterPro" id="IPR029052">
    <property type="entry name" value="Metallo-depent_PP-like"/>
</dbReference>
<dbReference type="PANTHER" id="PTHR11575">
    <property type="entry name" value="5'-NUCLEOTIDASE-RELATED"/>
    <property type="match status" value="1"/>
</dbReference>
<dbReference type="Gene3D" id="3.60.21.10">
    <property type="match status" value="1"/>
</dbReference>
<name>A0A7J6P832_PEROL</name>
<feature type="signal peptide" evidence="2">
    <location>
        <begin position="1"/>
        <end position="19"/>
    </location>
</feature>
<dbReference type="EMBL" id="JABANP010000062">
    <property type="protein sequence ID" value="KAF4692334.1"/>
    <property type="molecule type" value="Genomic_DNA"/>
</dbReference>
<proteinExistence type="inferred from homology"/>
<dbReference type="GO" id="GO:0016787">
    <property type="term" value="F:hydrolase activity"/>
    <property type="evidence" value="ECO:0007669"/>
    <property type="project" value="InterPro"/>
</dbReference>
<dbReference type="OrthoDB" id="10252235at2759"/>
<evidence type="ECO:0000259" key="3">
    <source>
        <dbReference type="Pfam" id="PF02872"/>
    </source>
</evidence>
<sequence>MLNAILMVFTILSLFSAHGQDGSKNLRRLHGACYQAFKVKQVRGDISTIDGPQLNRARRYARLVVFGLLRVCGIEVGGGKLHVSLILISHLIPLFSMVSANHLLLIQQTLPLFAAAAAPFLAKSSENDYHASITIGTTNDVYSMYARPFSGNGYYFEGTPSEDFYKLCEEDGDACYGKAAALGMPEAAIEKMYDINLPYTGGAIMTSDDSGCVDASAFDEKVRDPSTKWGNTAQMAGTYKYIGKTADTDEYISMLPGDFVAMSYLSSVTYGEHMIDMMNAGEVDLVAFGNHEFQFKDKCPVAHMDEHPEYNNNCVAWSMATGNFLYLGNNVYADEAKTSLLGSDLKVPQEVSFVNATVGRNEKVFGTDDDAFYAPSGNYWYKMVKKSKVCFAGTTETSAAQAIAGHTNVWFTDMIPSAVKSIREMNDDGCNLVIMLTHQCVGYDVLMWREAVVEQGLKLDAVLAGHDHFPAFLNLHHPTNPEVVTPIWKMGMDGQMLGRMVFDFDAEHPNGKLRYAHALPVLDDQCGHRFVGTEDEDWWNNNVMQTWSHWVQPIKPLANTNMDNLLFQGFYDTADICSDESRVGNMLSDLYMRNMSANIAALSCGNIRYALSQNFTERIPLTELDLYEENPFLDGMVSYDMSLLELFGFVLDSAPVAMNKQSSSSDIRPPRRAVTAGFEVEMDPAAEDHNGVTSIRFTGTSHMAGIVDRTATDCGHPTLKCGETIWTSQDGWKVDPMTIVKITVTDYNARYSPNDAPMLRRSFYLSQMSDLCRRGADAFTLDLNGGEATTFNCPPGQDFFDYLDRERPWTDCGIIDTSTTTTKSPSTSYTANSIAAADQYCSSKSSGSYCMFWQKGDGQLCHGTGLSCVHLLVEARMLAAEAVTPTCWATLKDTVPERSVHVWSEEEVTPKGVPVVDKTTAMASGAASAAFALPSAWLVGGEHVEDMDKYGITNPDLQSMKVANLPVRRWSTKQAALQVMMLFEDESDTTASQEELRGAAINPQTILAMH</sequence>
<evidence type="ECO:0000313" key="4">
    <source>
        <dbReference type="EMBL" id="KAF4692334.1"/>
    </source>
</evidence>
<dbReference type="GO" id="GO:0009166">
    <property type="term" value="P:nucleotide catabolic process"/>
    <property type="evidence" value="ECO:0007669"/>
    <property type="project" value="InterPro"/>
</dbReference>
<dbReference type="Gene3D" id="3.90.780.10">
    <property type="entry name" value="5'-Nucleotidase, C-terminal domain"/>
    <property type="match status" value="1"/>
</dbReference>
<feature type="domain" description="5'-Nucleotidase C-terminal" evidence="3">
    <location>
        <begin position="578"/>
        <end position="697"/>
    </location>
</feature>
<dbReference type="InterPro" id="IPR036907">
    <property type="entry name" value="5'-Nucleotdase_C_sf"/>
</dbReference>
<keyword evidence="2" id="KW-0732">Signal</keyword>
<reference evidence="4 5" key="1">
    <citation type="submission" date="2020-04" db="EMBL/GenBank/DDBJ databases">
        <title>Perkinsus olseni comparative genomics.</title>
        <authorList>
            <person name="Bogema D.R."/>
        </authorList>
    </citation>
    <scope>NUCLEOTIDE SEQUENCE [LARGE SCALE GENOMIC DNA]</scope>
    <source>
        <strain evidence="4">00978-12</strain>
    </source>
</reference>
<gene>
    <name evidence="4" type="ORF">FOZ60_013692</name>
</gene>
<evidence type="ECO:0000256" key="1">
    <source>
        <dbReference type="ARBA" id="ARBA00006654"/>
    </source>
</evidence>
<protein>
    <recommendedName>
        <fullName evidence="3">5'-Nucleotidase C-terminal domain-containing protein</fullName>
    </recommendedName>
</protein>
<dbReference type="PANTHER" id="PTHR11575:SF48">
    <property type="entry name" value="5'-NUCLEOTIDASE"/>
    <property type="match status" value="1"/>
</dbReference>
<organism evidence="4 5">
    <name type="scientific">Perkinsus olseni</name>
    <name type="common">Perkinsus atlanticus</name>
    <dbReference type="NCBI Taxonomy" id="32597"/>
    <lineage>
        <taxon>Eukaryota</taxon>
        <taxon>Sar</taxon>
        <taxon>Alveolata</taxon>
        <taxon>Perkinsozoa</taxon>
        <taxon>Perkinsea</taxon>
        <taxon>Perkinsida</taxon>
        <taxon>Perkinsidae</taxon>
        <taxon>Perkinsus</taxon>
    </lineage>
</organism>
<evidence type="ECO:0000256" key="2">
    <source>
        <dbReference type="SAM" id="SignalP"/>
    </source>
</evidence>